<reference evidence="2" key="1">
    <citation type="submission" date="2023-06" db="EMBL/GenBank/DDBJ databases">
        <title>Genomic of Agaribacillus aureum.</title>
        <authorList>
            <person name="Wang G."/>
        </authorList>
    </citation>
    <scope>NUCLEOTIDE SEQUENCE</scope>
    <source>
        <strain evidence="2">BMA12</strain>
    </source>
</reference>
<feature type="signal peptide" evidence="1">
    <location>
        <begin position="1"/>
        <end position="20"/>
    </location>
</feature>
<proteinExistence type="predicted"/>
<keyword evidence="1" id="KW-0732">Signal</keyword>
<gene>
    <name evidence="2" type="ORF">QQ020_14800</name>
</gene>
<accession>A0ABT8LAB7</accession>
<evidence type="ECO:0000256" key="1">
    <source>
        <dbReference type="SAM" id="SignalP"/>
    </source>
</evidence>
<dbReference type="Proteomes" id="UP001172083">
    <property type="component" value="Unassembled WGS sequence"/>
</dbReference>
<dbReference type="Pfam" id="PF14100">
    <property type="entry name" value="DUF6807"/>
    <property type="match status" value="1"/>
</dbReference>
<comment type="caution">
    <text evidence="2">The sequence shown here is derived from an EMBL/GenBank/DDBJ whole genome shotgun (WGS) entry which is preliminary data.</text>
</comment>
<dbReference type="RefSeq" id="WP_346758675.1">
    <property type="nucleotide sequence ID" value="NZ_JAUJEB010000002.1"/>
</dbReference>
<protein>
    <submittedName>
        <fullName evidence="2">PmoA family protein</fullName>
    </submittedName>
</protein>
<evidence type="ECO:0000313" key="3">
    <source>
        <dbReference type="Proteomes" id="UP001172083"/>
    </source>
</evidence>
<keyword evidence="3" id="KW-1185">Reference proteome</keyword>
<feature type="chain" id="PRO_5045959193" evidence="1">
    <location>
        <begin position="21"/>
        <end position="331"/>
    </location>
</feature>
<dbReference type="EMBL" id="JAUJEB010000002">
    <property type="protein sequence ID" value="MDN5213336.1"/>
    <property type="molecule type" value="Genomic_DNA"/>
</dbReference>
<evidence type="ECO:0000313" key="2">
    <source>
        <dbReference type="EMBL" id="MDN5213336.1"/>
    </source>
</evidence>
<sequence length="331" mass="37209">MKAVIYLISSILCFAGGLSAALKEKAGQSNHAWQDYAWLESDSCAVLLNGMKTIWQFNYDKAHGKPYFYPLSTIDGQNLAWLRPKDHPWHYGLWFSWKFINNSNFWEEDINTRKSQGTPAITGISKTLSGDFSATFKIDLSYTPEAGREALREKRTIRVSAPDSLGNYFIDWSLYYLAKSDTVILDRTLPGKLGGPTYGGYAGLSFRASKNLTRHQYIDANGWVNKANYIGHGEKANWMDLSGTIGNSNGRPGVAMFNHPENGSGQVPWYVYKKGDFAFLNAGILFDEPMVILPGNTLNLKYRVLVHSREMTGGEINAYYKKYIDLQDTGD</sequence>
<dbReference type="InterPro" id="IPR029475">
    <property type="entry name" value="DUF6807"/>
</dbReference>
<name>A0ABT8LAB7_9BACT</name>
<organism evidence="2 3">
    <name type="scientific">Agaribacillus aureus</name>
    <dbReference type="NCBI Taxonomy" id="3051825"/>
    <lineage>
        <taxon>Bacteria</taxon>
        <taxon>Pseudomonadati</taxon>
        <taxon>Bacteroidota</taxon>
        <taxon>Cytophagia</taxon>
        <taxon>Cytophagales</taxon>
        <taxon>Splendidivirgaceae</taxon>
        <taxon>Agaribacillus</taxon>
    </lineage>
</organism>